<evidence type="ECO:0000313" key="7">
    <source>
        <dbReference type="Proteomes" id="UP001152759"/>
    </source>
</evidence>
<sequence length="876" mass="94989">MSESEMAAQKAWRDVFLVGTFLRVGSAAKSLFARNSAPSGQESIEVDDELTRFEPVTSTTSEISAVVESGGLNPDADEFQYKGIKDFSESDQAEFYEPDVDFEEESQMGVLEDGYVYMNGDIAKVPSGAVYPATPDPLTVTQPSAPNYSALNGVVESTESVSETRAAHGAQPGGGAEPSPSSESGLPLDQLKQMLSSQLEYYFSRENLANDTYLLSQMDNDQYVPIWTVANFNQVKKLTKDIKLITQVLKESPNVQVDEEGQKVRPNHKRCIVILREIPDSTPLEEVKGIFSGSNCPKFISCEFAHNNSWYVTFENDEDAQRAYRYLREDVKEFQGKPIMARIKAKPMNRLPMSAPVGGMAGGMKNGYRTPPGAAPMYDPVASYPHPVHPPAPGPPPGPPPHPRFLYANGGSLQTVNYNPNQVQIYTFQQQPFYPPNMLPPWGTPSPAYFDIGSVFSVNGLAPQGSFAKAPNSRFIPRSNNRIKRGTGSGGGIMDQRNMVIDNGYNRGNNNNSSNSSVKSYSSKYSGSESKTQDTGQSATASDVDDYQASTRPSSKEPQPPPRHLRRRKKEDEVAHAPVSTNRPSERSSSTQFDLEADAFPPLPSAVTHPSSSAPTQPHAPHPSHTPHAPPVEVETSPLPPVVTVAEAPSSDSHSENSRLSDVVKGTAKQQKSRGESPVENLSSTSQSTQHNAVDLNVPAPPVSPSLSDKSGTGTGAGTEEKWTKTDETNEREEVVTTTAGSVAPSSTVSKHHTATNNATTMTEHSTPHQTQSEQSETSSSSGSGGVVVKLSYAQVAQHSREKQEREKLASSNETEEKHASHPITIQHNTPRETVSGASSRSRGSKTSSDREGGRGAPRRDRRDNSSRFSRTKSPK</sequence>
<feature type="compositionally biased region" description="Low complexity" evidence="3">
    <location>
        <begin position="608"/>
        <end position="619"/>
    </location>
</feature>
<feature type="compositionally biased region" description="Low complexity" evidence="3">
    <location>
        <begin position="836"/>
        <end position="847"/>
    </location>
</feature>
<keyword evidence="2" id="KW-0694">RNA-binding</keyword>
<evidence type="ECO:0000313" key="6">
    <source>
        <dbReference type="EMBL" id="CAH0386670.1"/>
    </source>
</evidence>
<feature type="compositionally biased region" description="Polar residues" evidence="3">
    <location>
        <begin position="824"/>
        <end position="833"/>
    </location>
</feature>
<dbReference type="InterPro" id="IPR058699">
    <property type="entry name" value="RRM_LARP4/4B"/>
</dbReference>
<organism evidence="6 7">
    <name type="scientific">Bemisia tabaci</name>
    <name type="common">Sweetpotato whitefly</name>
    <name type="synonym">Aleurodes tabaci</name>
    <dbReference type="NCBI Taxonomy" id="7038"/>
    <lineage>
        <taxon>Eukaryota</taxon>
        <taxon>Metazoa</taxon>
        <taxon>Ecdysozoa</taxon>
        <taxon>Arthropoda</taxon>
        <taxon>Hexapoda</taxon>
        <taxon>Insecta</taxon>
        <taxon>Pterygota</taxon>
        <taxon>Neoptera</taxon>
        <taxon>Paraneoptera</taxon>
        <taxon>Hemiptera</taxon>
        <taxon>Sternorrhyncha</taxon>
        <taxon>Aleyrodoidea</taxon>
        <taxon>Aleyrodidae</taxon>
        <taxon>Aleyrodinae</taxon>
        <taxon>Bemisia</taxon>
    </lineage>
</organism>
<feature type="compositionally biased region" description="Polar residues" evidence="3">
    <location>
        <begin position="680"/>
        <end position="692"/>
    </location>
</feature>
<keyword evidence="7" id="KW-1185">Reference proteome</keyword>
<evidence type="ECO:0000259" key="4">
    <source>
        <dbReference type="SMART" id="SM00360"/>
    </source>
</evidence>
<feature type="compositionally biased region" description="Basic and acidic residues" evidence="3">
    <location>
        <begin position="848"/>
        <end position="866"/>
    </location>
</feature>
<dbReference type="GO" id="GO:0003730">
    <property type="term" value="F:mRNA 3'-UTR binding"/>
    <property type="evidence" value="ECO:0007669"/>
    <property type="project" value="TreeGrafter"/>
</dbReference>
<feature type="compositionally biased region" description="Low complexity" evidence="3">
    <location>
        <begin position="503"/>
        <end position="530"/>
    </location>
</feature>
<dbReference type="SUPFAM" id="SSF46785">
    <property type="entry name" value="Winged helix' DNA-binding domain"/>
    <property type="match status" value="1"/>
</dbReference>
<evidence type="ECO:0000256" key="2">
    <source>
        <dbReference type="ARBA" id="ARBA00022884"/>
    </source>
</evidence>
<gene>
    <name evidence="6" type="ORF">BEMITA_LOCUS5756</name>
</gene>
<dbReference type="SMART" id="SM00360">
    <property type="entry name" value="RRM"/>
    <property type="match status" value="1"/>
</dbReference>
<dbReference type="Pfam" id="PF26088">
    <property type="entry name" value="RRM_LARP4"/>
    <property type="match status" value="1"/>
</dbReference>
<feature type="compositionally biased region" description="Polar residues" evidence="3">
    <location>
        <begin position="740"/>
        <end position="749"/>
    </location>
</feature>
<proteinExistence type="predicted"/>
<feature type="compositionally biased region" description="Low complexity" evidence="3">
    <location>
        <begin position="177"/>
        <end position="187"/>
    </location>
</feature>
<feature type="compositionally biased region" description="Low complexity" evidence="3">
    <location>
        <begin position="770"/>
        <end position="782"/>
    </location>
</feature>
<dbReference type="AlphaFoldDB" id="A0A9P0F2A4"/>
<dbReference type="GO" id="GO:0005829">
    <property type="term" value="C:cytosol"/>
    <property type="evidence" value="ECO:0007669"/>
    <property type="project" value="TreeGrafter"/>
</dbReference>
<dbReference type="InterPro" id="IPR035979">
    <property type="entry name" value="RBD_domain_sf"/>
</dbReference>
<evidence type="ECO:0000256" key="3">
    <source>
        <dbReference type="SAM" id="MobiDB-lite"/>
    </source>
</evidence>
<reference evidence="6" key="1">
    <citation type="submission" date="2021-12" db="EMBL/GenBank/DDBJ databases">
        <authorList>
            <person name="King R."/>
        </authorList>
    </citation>
    <scope>NUCLEOTIDE SEQUENCE</scope>
</reference>
<feature type="domain" description="RRM" evidence="4">
    <location>
        <begin position="272"/>
        <end position="342"/>
    </location>
</feature>
<dbReference type="Gene3D" id="1.10.10.10">
    <property type="entry name" value="Winged helix-like DNA-binding domain superfamily/Winged helix DNA-binding domain"/>
    <property type="match status" value="1"/>
</dbReference>
<feature type="compositionally biased region" description="Polar residues" evidence="3">
    <location>
        <begin position="579"/>
        <end position="593"/>
    </location>
</feature>
<dbReference type="GO" id="GO:0045727">
    <property type="term" value="P:positive regulation of translation"/>
    <property type="evidence" value="ECO:0007669"/>
    <property type="project" value="TreeGrafter"/>
</dbReference>
<dbReference type="InterPro" id="IPR036388">
    <property type="entry name" value="WH-like_DNA-bd_sf"/>
</dbReference>
<name>A0A9P0F2A4_BEMTA</name>
<dbReference type="Proteomes" id="UP001152759">
    <property type="component" value="Chromosome 3"/>
</dbReference>
<protein>
    <recommendedName>
        <fullName evidence="8">HTH La-type RNA-binding domain-containing protein</fullName>
    </recommendedName>
</protein>
<dbReference type="PANTHER" id="PTHR22792">
    <property type="entry name" value="LUPUS LA PROTEIN-RELATED"/>
    <property type="match status" value="1"/>
</dbReference>
<dbReference type="InterPro" id="IPR006630">
    <property type="entry name" value="La_HTH"/>
</dbReference>
<dbReference type="SUPFAM" id="SSF54928">
    <property type="entry name" value="RNA-binding domain, RBD"/>
    <property type="match status" value="1"/>
</dbReference>
<feature type="compositionally biased region" description="Basic and acidic residues" evidence="3">
    <location>
        <begin position="719"/>
        <end position="735"/>
    </location>
</feature>
<dbReference type="PANTHER" id="PTHR22792:SF131">
    <property type="entry name" value="LA-RELATED PROTEIN LARP4B"/>
    <property type="match status" value="1"/>
</dbReference>
<feature type="region of interest" description="Disordered" evidence="3">
    <location>
        <begin position="155"/>
        <end position="187"/>
    </location>
</feature>
<dbReference type="CDD" id="cd12430">
    <property type="entry name" value="RRM_LARP4_5_like"/>
    <property type="match status" value="1"/>
</dbReference>
<dbReference type="SMART" id="SM00715">
    <property type="entry name" value="LA"/>
    <property type="match status" value="1"/>
</dbReference>
<keyword evidence="1" id="KW-0597">Phosphoprotein</keyword>
<dbReference type="CDD" id="cd08031">
    <property type="entry name" value="LARP_4_5_like"/>
    <property type="match status" value="1"/>
</dbReference>
<dbReference type="InterPro" id="IPR000504">
    <property type="entry name" value="RRM_dom"/>
</dbReference>
<evidence type="ECO:0000256" key="1">
    <source>
        <dbReference type="ARBA" id="ARBA00022553"/>
    </source>
</evidence>
<feature type="domain" description="HTH La-type RNA-binding" evidence="5">
    <location>
        <begin position="189"/>
        <end position="267"/>
    </location>
</feature>
<evidence type="ECO:0008006" key="8">
    <source>
        <dbReference type="Google" id="ProtNLM"/>
    </source>
</evidence>
<dbReference type="InterPro" id="IPR045180">
    <property type="entry name" value="La_dom_prot"/>
</dbReference>
<feature type="compositionally biased region" description="Basic and acidic residues" evidence="3">
    <location>
        <begin position="799"/>
        <end position="820"/>
    </location>
</feature>
<dbReference type="Pfam" id="PF05383">
    <property type="entry name" value="La"/>
    <property type="match status" value="1"/>
</dbReference>
<feature type="compositionally biased region" description="Polar residues" evidence="3">
    <location>
        <begin position="548"/>
        <end position="557"/>
    </location>
</feature>
<dbReference type="EMBL" id="OU963864">
    <property type="protein sequence ID" value="CAH0386670.1"/>
    <property type="molecule type" value="Genomic_DNA"/>
</dbReference>
<accession>A0A9P0F2A4</accession>
<dbReference type="InterPro" id="IPR036390">
    <property type="entry name" value="WH_DNA-bd_sf"/>
</dbReference>
<dbReference type="GO" id="GO:0010494">
    <property type="term" value="C:cytoplasmic stress granule"/>
    <property type="evidence" value="ECO:0007669"/>
    <property type="project" value="TreeGrafter"/>
</dbReference>
<evidence type="ECO:0000259" key="5">
    <source>
        <dbReference type="SMART" id="SM00715"/>
    </source>
</evidence>
<feature type="region of interest" description="Disordered" evidence="3">
    <location>
        <begin position="472"/>
        <end position="876"/>
    </location>
</feature>